<evidence type="ECO:0000259" key="1">
    <source>
        <dbReference type="Pfam" id="PF01370"/>
    </source>
</evidence>
<dbReference type="PANTHER" id="PTHR48079">
    <property type="entry name" value="PROTEIN YEEZ"/>
    <property type="match status" value="1"/>
</dbReference>
<dbReference type="GO" id="GO:0004029">
    <property type="term" value="F:aldehyde dehydrogenase (NAD+) activity"/>
    <property type="evidence" value="ECO:0007669"/>
    <property type="project" value="TreeGrafter"/>
</dbReference>
<dbReference type="SUPFAM" id="SSF51735">
    <property type="entry name" value="NAD(P)-binding Rossmann-fold domains"/>
    <property type="match status" value="1"/>
</dbReference>
<dbReference type="InterPro" id="IPR001509">
    <property type="entry name" value="Epimerase_deHydtase"/>
</dbReference>
<dbReference type="Proteomes" id="UP000324797">
    <property type="component" value="Unassembled WGS sequence"/>
</dbReference>
<comment type="caution">
    <text evidence="2">The sequence shown here is derived from an EMBL/GenBank/DDBJ whole genome shotgun (WGS) entry which is preliminary data.</text>
</comment>
<sequence>MKVFVAGATGYIGGAVVAALLRRGDRVTGLARSNEKAAALRKAGMDPVMGTLDDTGLLERLSSESDAVINVSISEHRASVAAITDALRGSNKSFIHTSGVSVISDLAWGARSEKVYDEQTPFEPTAGRVNRVAIDKMVIGSARDGVTSSVIYPGVVYGDGNGRENLSAQFSPTYIKLAARHRAGVYIGAGENVMSTVHIDDLVDLYLLALEGAPAGASYFAEDGECTMRELAGYVSRMLGFGGAVVSITRDAAIREFGEPNYYGSNGRVRGVRARRELGWKPGARPLNSLPA</sequence>
<name>A0A5S4YKM9_9BRAD</name>
<dbReference type="Pfam" id="PF01370">
    <property type="entry name" value="Epimerase"/>
    <property type="match status" value="1"/>
</dbReference>
<accession>A0A5S4YKM9</accession>
<dbReference type="InterPro" id="IPR051783">
    <property type="entry name" value="NAD(P)-dependent_oxidoreduct"/>
</dbReference>
<dbReference type="RefSeq" id="WP_148745749.1">
    <property type="nucleotide sequence ID" value="NZ_VSTH01000259.1"/>
</dbReference>
<dbReference type="InterPro" id="IPR036291">
    <property type="entry name" value="NAD(P)-bd_dom_sf"/>
</dbReference>
<keyword evidence="3" id="KW-1185">Reference proteome</keyword>
<protein>
    <submittedName>
        <fullName evidence="2">NAD-dependent epimerase/dehydratase family protein</fullName>
    </submittedName>
</protein>
<evidence type="ECO:0000313" key="3">
    <source>
        <dbReference type="Proteomes" id="UP000324797"/>
    </source>
</evidence>
<dbReference type="PANTHER" id="PTHR48079:SF6">
    <property type="entry name" value="NAD(P)-BINDING DOMAIN-CONTAINING PROTEIN-RELATED"/>
    <property type="match status" value="1"/>
</dbReference>
<evidence type="ECO:0000313" key="2">
    <source>
        <dbReference type="EMBL" id="TYO60879.1"/>
    </source>
</evidence>
<dbReference type="AlphaFoldDB" id="A0A5S4YKM9"/>
<organism evidence="2 3">
    <name type="scientific">Bradyrhizobium hipponense</name>
    <dbReference type="NCBI Taxonomy" id="2605638"/>
    <lineage>
        <taxon>Bacteria</taxon>
        <taxon>Pseudomonadati</taxon>
        <taxon>Pseudomonadota</taxon>
        <taxon>Alphaproteobacteria</taxon>
        <taxon>Hyphomicrobiales</taxon>
        <taxon>Nitrobacteraceae</taxon>
        <taxon>Bradyrhizobium</taxon>
    </lineage>
</organism>
<reference evidence="2 3" key="1">
    <citation type="submission" date="2019-08" db="EMBL/GenBank/DDBJ databases">
        <title>Bradyrhizobium hipponensis sp. nov., a rhizobium isolated from a Lupinus angustifolius root nodule in Tunisia.</title>
        <authorList>
            <person name="Off K."/>
            <person name="Rejili M."/>
            <person name="Mars M."/>
            <person name="Brachmann A."/>
            <person name="Marin M."/>
        </authorList>
    </citation>
    <scope>NUCLEOTIDE SEQUENCE [LARGE SCALE GENOMIC DNA]</scope>
    <source>
        <strain evidence="3">aSej3</strain>
    </source>
</reference>
<feature type="domain" description="NAD-dependent epimerase/dehydratase" evidence="1">
    <location>
        <begin position="3"/>
        <end position="212"/>
    </location>
</feature>
<proteinExistence type="predicted"/>
<gene>
    <name evidence="2" type="ORF">FXV83_41285</name>
</gene>
<dbReference type="Gene3D" id="3.40.50.720">
    <property type="entry name" value="NAD(P)-binding Rossmann-like Domain"/>
    <property type="match status" value="1"/>
</dbReference>
<dbReference type="GO" id="GO:0005737">
    <property type="term" value="C:cytoplasm"/>
    <property type="evidence" value="ECO:0007669"/>
    <property type="project" value="TreeGrafter"/>
</dbReference>
<dbReference type="EMBL" id="VSTH01000259">
    <property type="protein sequence ID" value="TYO60879.1"/>
    <property type="molecule type" value="Genomic_DNA"/>
</dbReference>